<evidence type="ECO:0000313" key="3">
    <source>
        <dbReference type="Proteomes" id="UP000037392"/>
    </source>
</evidence>
<evidence type="ECO:0008006" key="4">
    <source>
        <dbReference type="Google" id="ProtNLM"/>
    </source>
</evidence>
<dbReference type="EMBL" id="ADLK01000042">
    <property type="protein sequence ID" value="KMW14057.1"/>
    <property type="molecule type" value="Genomic_DNA"/>
</dbReference>
<protein>
    <recommendedName>
        <fullName evidence="4">DUF4367 domain-containing protein</fullName>
    </recommendedName>
</protein>
<gene>
    <name evidence="2" type="ORF">HMPREF9470_04996</name>
</gene>
<keyword evidence="1" id="KW-0472">Membrane</keyword>
<feature type="transmembrane region" description="Helical" evidence="1">
    <location>
        <begin position="49"/>
        <end position="68"/>
    </location>
</feature>
<keyword evidence="1" id="KW-1133">Transmembrane helix</keyword>
<dbReference type="AlphaFoldDB" id="A0A0J9BLS1"/>
<keyword evidence="1" id="KW-0812">Transmembrane</keyword>
<comment type="caution">
    <text evidence="2">The sequence shown here is derived from an EMBL/GenBank/DDBJ whole genome shotgun (WGS) entry which is preliminary data.</text>
</comment>
<accession>A0A0J9BLS1</accession>
<dbReference type="Proteomes" id="UP000037392">
    <property type="component" value="Unassembled WGS sequence"/>
</dbReference>
<organism evidence="2 3">
    <name type="scientific">[Clostridium] citroniae WAL-19142</name>
    <dbReference type="NCBI Taxonomy" id="742734"/>
    <lineage>
        <taxon>Bacteria</taxon>
        <taxon>Bacillati</taxon>
        <taxon>Bacillota</taxon>
        <taxon>Clostridia</taxon>
        <taxon>Lachnospirales</taxon>
        <taxon>Lachnospiraceae</taxon>
        <taxon>Enterocloster</taxon>
    </lineage>
</organism>
<evidence type="ECO:0000256" key="1">
    <source>
        <dbReference type="SAM" id="Phobius"/>
    </source>
</evidence>
<evidence type="ECO:0000313" key="2">
    <source>
        <dbReference type="EMBL" id="KMW14057.1"/>
    </source>
</evidence>
<sequence length="211" mass="23398">MILRKRYEQIMDRASVTDEMSRRILGNIRDMNLVPAPPRKGLPSYVKTLAAAVCLVVILAGTALYPGGLLRQAPMEPKDPAVQVVPDIQECASLQSLSEAVGFEVIELSSLPFDVTDKTYTAFWKEVAQIDYSGEGQSALYRMWAGTEDRSGDYNLFENETEAVLDIGRATLKGNEGGYSFALWTDGTYSYSLKLSLEVPEDKILEMISVR</sequence>
<reference evidence="2 3" key="1">
    <citation type="submission" date="2011-04" db="EMBL/GenBank/DDBJ databases">
        <title>The Genome Sequence of Clostridium citroniae WAL-19142.</title>
        <authorList>
            <consortium name="The Broad Institute Genome Sequencing Platform"/>
            <person name="Earl A."/>
            <person name="Ward D."/>
            <person name="Feldgarden M."/>
            <person name="Gevers D."/>
            <person name="Warren Y.A."/>
            <person name="Tyrrell K.L."/>
            <person name="Citron D.M."/>
            <person name="Goldstein E.J."/>
            <person name="Daigneault M."/>
            <person name="Allen-Vercoe E."/>
            <person name="Young S.K."/>
            <person name="Zeng Q."/>
            <person name="Gargeya S."/>
            <person name="Fitzgerald M."/>
            <person name="Haas B."/>
            <person name="Abouelleil A."/>
            <person name="Alvarado L."/>
            <person name="Arachchi H.M."/>
            <person name="Berlin A."/>
            <person name="Brown A."/>
            <person name="Chapman S.B."/>
            <person name="Chen Z."/>
            <person name="Dunbar C."/>
            <person name="Freedman E."/>
            <person name="Gearin G."/>
            <person name="Gellesch M."/>
            <person name="Goldberg J."/>
            <person name="Griggs A."/>
            <person name="Gujja S."/>
            <person name="Heilman E.R."/>
            <person name="Heiman D."/>
            <person name="Howarth C."/>
            <person name="Larson L."/>
            <person name="Lui A."/>
            <person name="MacDonald P.J."/>
            <person name="Mehta T."/>
            <person name="Montmayeur A."/>
            <person name="Murphy C."/>
            <person name="Neiman D."/>
            <person name="Pearson M."/>
            <person name="Priest M."/>
            <person name="Roberts A."/>
            <person name="Saif S."/>
            <person name="Shea T."/>
            <person name="Shenoy N."/>
            <person name="Sisk P."/>
            <person name="Stolte C."/>
            <person name="Sykes S."/>
            <person name="White J."/>
            <person name="Yandava C."/>
            <person name="Wortman J."/>
            <person name="Nusbaum C."/>
            <person name="Birren B."/>
        </authorList>
    </citation>
    <scope>NUCLEOTIDE SEQUENCE [LARGE SCALE GENOMIC DNA]</scope>
    <source>
        <strain evidence="2 3">WAL-19142</strain>
    </source>
</reference>
<dbReference type="PATRIC" id="fig|742734.4.peg.5347"/>
<name>A0A0J9BLS1_9FIRM</name>
<proteinExistence type="predicted"/>